<dbReference type="GeneTree" id="ENSGT00390000016619"/>
<evidence type="ECO:0000256" key="5">
    <source>
        <dbReference type="ARBA" id="ARBA00023273"/>
    </source>
</evidence>
<dbReference type="InterPro" id="IPR019137">
    <property type="entry name" value="Nck-associated_protein-1"/>
</dbReference>
<name>A0A8C7WCJ4_ONCMY</name>
<feature type="transmembrane region" description="Helical" evidence="10">
    <location>
        <begin position="987"/>
        <end position="1009"/>
    </location>
</feature>
<accession>A0A8C7WCJ4</accession>
<proteinExistence type="inferred from homology"/>
<evidence type="ECO:0000256" key="4">
    <source>
        <dbReference type="ARBA" id="ARBA00023136"/>
    </source>
</evidence>
<keyword evidence="4 10" id="KW-0472">Membrane</keyword>
<evidence type="ECO:0000256" key="2">
    <source>
        <dbReference type="ARBA" id="ARBA00022692"/>
    </source>
</evidence>
<evidence type="ECO:0000313" key="12">
    <source>
        <dbReference type="Proteomes" id="UP000694395"/>
    </source>
</evidence>
<evidence type="ECO:0000256" key="6">
    <source>
        <dbReference type="ARBA" id="ARBA00037839"/>
    </source>
</evidence>
<comment type="similarity">
    <text evidence="7">Belongs to the HEM-1/HEM-2 family.</text>
</comment>
<keyword evidence="3 10" id="KW-1133">Transmembrane helix</keyword>
<dbReference type="GO" id="GO:0031209">
    <property type="term" value="C:SCAR complex"/>
    <property type="evidence" value="ECO:0007669"/>
    <property type="project" value="TreeGrafter"/>
</dbReference>
<organism evidence="11 12">
    <name type="scientific">Oncorhynchus mykiss</name>
    <name type="common">Rainbow trout</name>
    <name type="synonym">Salmo gairdneri</name>
    <dbReference type="NCBI Taxonomy" id="8022"/>
    <lineage>
        <taxon>Eukaryota</taxon>
        <taxon>Metazoa</taxon>
        <taxon>Chordata</taxon>
        <taxon>Craniata</taxon>
        <taxon>Vertebrata</taxon>
        <taxon>Euteleostomi</taxon>
        <taxon>Actinopterygii</taxon>
        <taxon>Neopterygii</taxon>
        <taxon>Teleostei</taxon>
        <taxon>Protacanthopterygii</taxon>
        <taxon>Salmoniformes</taxon>
        <taxon>Salmonidae</taxon>
        <taxon>Salmoninae</taxon>
        <taxon>Oncorhynchus</taxon>
    </lineage>
</organism>
<dbReference type="GO" id="GO:0031258">
    <property type="term" value="C:lamellipodium membrane"/>
    <property type="evidence" value="ECO:0007669"/>
    <property type="project" value="UniProtKB-SubCell"/>
</dbReference>
<comment type="subcellular location">
    <subcellularLocation>
        <location evidence="6">Cell projection</location>
        <location evidence="6">Lamellipodium membrane</location>
        <topology evidence="6">Single-pass membrane protein</topology>
        <orientation evidence="6">Cytoplasmic side</orientation>
    </subcellularLocation>
</comment>
<sequence length="1036" mass="118812">NSLSQKLAEKFTILNDRGIGMLTRIYNIKKIERSNPPKLIYKNLESAVKFIVRKFPAVETRNNNVSLSFACILHIYYILFNLDVDSIFVPISLFLQTVNFDLTKNYLDLVVTYTNLMMLLSRIEERKAIIGLYNYAHEMTHGSSDREYPRLGQMIVDYENPLKKMMEEFVPHGKSLSDALLSLQMVYPRRNLSADQWRNAQLLSLISAPSTMLNPAQSDTVRTQYIAALSLWKLALQSSTCLCLFRDEVFHIHKAAEDLFINIRGYNKRVNDIKECKEQALGLMHRERRKFLRSALKELATVLSDQPGLLGPKALFVFMALSFARDEIIWLLRHADNIQKKSTDDFIDKHIAELIFYMEELRAHVRKYGPVMQRYYVQYLSGFDAVVLNELVQNLSVCPEDESIIMSSFVNTMTSLSVKQGIQPNTAYTSVSKASLGIADHRELGKMMNTIIFHTKMVDSLVEMLVETSDLSIFCFYSRAFEKMFQQCLELPSQSRHSISFPLLCTHFMSCTHELCPEERHHIGDRSLSLCNMFLDEMAKQARNLITDICTEQCTLSDQLLPKHCAKTISQAVNKKSKKQMGKKGEPEREKPGVESMRKNRLLVTNLDKLHTALSELCFSINYVPNMVIWEHTFTPREYLTSHLEIRFTKSIVGMTMYNQATQEIAKPSELLTSVRAYMTVLQSIENYVQIDITRVFNNVLLQQTQHLDSHGEPTITSLYTNWYLETLLRQVSNGHIAYFPAMKAFVNLPTENELTFNAEEYSDISEMRSLSELLGPYGMKFLSESLMWHISSQVAELKKLVVDNVEILTQMRTSFDKPEHMASLFKKLSCGVLKRMTIIGVILSFRSLAQEALRDVLSCHIPFLVSSVEDFKDHIPRETDMKVRDTGLHFWIISIIDPPDGVNGHLLSLVTENISPEEEYKIACLLMVFVAVSMPTLASNVMSQYSPAIQGHCNNIHCLAKAINQIAAALFTIHKGSIEDRLKEFLAVRFIVIVHLVYTTHLSSPFLIIYYKQLSSFICFIFILYLGFYLGRIHV</sequence>
<keyword evidence="12" id="KW-1185">Reference proteome</keyword>
<protein>
    <recommendedName>
        <fullName evidence="8">Nck-associated protein 1</fullName>
    </recommendedName>
</protein>
<reference evidence="11" key="3">
    <citation type="submission" date="2025-09" db="UniProtKB">
        <authorList>
            <consortium name="Ensembl"/>
        </authorList>
    </citation>
    <scope>IDENTIFICATION</scope>
</reference>
<keyword evidence="1" id="KW-1003">Cell membrane</keyword>
<evidence type="ECO:0000256" key="3">
    <source>
        <dbReference type="ARBA" id="ARBA00022989"/>
    </source>
</evidence>
<dbReference type="AlphaFoldDB" id="A0A8C7WCJ4"/>
<evidence type="ECO:0000256" key="7">
    <source>
        <dbReference type="ARBA" id="ARBA00037947"/>
    </source>
</evidence>
<evidence type="ECO:0000313" key="11">
    <source>
        <dbReference type="Ensembl" id="ENSOMYP00000084971.2"/>
    </source>
</evidence>
<dbReference type="Proteomes" id="UP000694395">
    <property type="component" value="Chromosome 3"/>
</dbReference>
<gene>
    <name evidence="11" type="primary">LOC110520324</name>
</gene>
<keyword evidence="5" id="KW-0966">Cell projection</keyword>
<dbReference type="GO" id="GO:0048812">
    <property type="term" value="P:neuron projection morphogenesis"/>
    <property type="evidence" value="ECO:0007669"/>
    <property type="project" value="TreeGrafter"/>
</dbReference>
<evidence type="ECO:0000256" key="8">
    <source>
        <dbReference type="ARBA" id="ARBA00039689"/>
    </source>
</evidence>
<dbReference type="GO" id="GO:0030866">
    <property type="term" value="P:cortical actin cytoskeleton organization"/>
    <property type="evidence" value="ECO:0007669"/>
    <property type="project" value="TreeGrafter"/>
</dbReference>
<reference evidence="11" key="1">
    <citation type="submission" date="2020-07" db="EMBL/GenBank/DDBJ databases">
        <title>A long reads based de novo assembly of the rainbow trout Arlee double haploid line genome.</title>
        <authorList>
            <person name="Gao G."/>
            <person name="Palti Y."/>
        </authorList>
    </citation>
    <scope>NUCLEOTIDE SEQUENCE [LARGE SCALE GENOMIC DNA]</scope>
</reference>
<evidence type="ECO:0000256" key="1">
    <source>
        <dbReference type="ARBA" id="ARBA00022475"/>
    </source>
</evidence>
<evidence type="ECO:0000256" key="9">
    <source>
        <dbReference type="SAM" id="MobiDB-lite"/>
    </source>
</evidence>
<feature type="compositionally biased region" description="Basic and acidic residues" evidence="9">
    <location>
        <begin position="583"/>
        <end position="596"/>
    </location>
</feature>
<evidence type="ECO:0000256" key="10">
    <source>
        <dbReference type="SAM" id="Phobius"/>
    </source>
</evidence>
<dbReference type="Ensembl" id="ENSOMYT00000092558.2">
    <property type="protein sequence ID" value="ENSOMYP00000084971.2"/>
    <property type="gene ID" value="ENSOMYG00000037353.2"/>
</dbReference>
<dbReference type="Pfam" id="PF09735">
    <property type="entry name" value="Nckap1"/>
    <property type="match status" value="2"/>
</dbReference>
<dbReference type="GO" id="GO:0016477">
    <property type="term" value="P:cell migration"/>
    <property type="evidence" value="ECO:0007669"/>
    <property type="project" value="TreeGrafter"/>
</dbReference>
<reference evidence="11" key="2">
    <citation type="submission" date="2025-08" db="UniProtKB">
        <authorList>
            <consortium name="Ensembl"/>
        </authorList>
    </citation>
    <scope>IDENTIFICATION</scope>
</reference>
<feature type="transmembrane region" description="Helical" evidence="10">
    <location>
        <begin position="1015"/>
        <end position="1032"/>
    </location>
</feature>
<dbReference type="PANTHER" id="PTHR12093">
    <property type="entry name" value="NCK-ASSOCIATED PROTEIN 1"/>
    <property type="match status" value="1"/>
</dbReference>
<dbReference type="GO" id="GO:0030031">
    <property type="term" value="P:cell projection assembly"/>
    <property type="evidence" value="ECO:0007669"/>
    <property type="project" value="TreeGrafter"/>
</dbReference>
<feature type="region of interest" description="Disordered" evidence="9">
    <location>
        <begin position="575"/>
        <end position="596"/>
    </location>
</feature>
<dbReference type="PANTHER" id="PTHR12093:SF11">
    <property type="entry name" value="NCK-ASSOCIATED PROTEIN 1"/>
    <property type="match status" value="1"/>
</dbReference>
<keyword evidence="2 10" id="KW-0812">Transmembrane</keyword>